<dbReference type="InterPro" id="IPR001487">
    <property type="entry name" value="Bromodomain"/>
</dbReference>
<evidence type="ECO:0000256" key="2">
    <source>
        <dbReference type="PROSITE-ProRule" id="PRU00035"/>
    </source>
</evidence>
<keyword evidence="1 2" id="KW-0103">Bromodomain</keyword>
<dbReference type="STRING" id="97359.A0A550CPS2"/>
<dbReference type="PRINTS" id="PR00503">
    <property type="entry name" value="BROMODOMAIN"/>
</dbReference>
<feature type="region of interest" description="Disordered" evidence="3">
    <location>
        <begin position="416"/>
        <end position="441"/>
    </location>
</feature>
<dbReference type="SMART" id="SM00297">
    <property type="entry name" value="BROMO"/>
    <property type="match status" value="1"/>
</dbReference>
<protein>
    <recommendedName>
        <fullName evidence="4">Bromo domain-containing protein</fullName>
    </recommendedName>
</protein>
<comment type="caution">
    <text evidence="5">The sequence shown here is derived from an EMBL/GenBank/DDBJ whole genome shotgun (WGS) entry which is preliminary data.</text>
</comment>
<feature type="compositionally biased region" description="Basic residues" evidence="3">
    <location>
        <begin position="45"/>
        <end position="56"/>
    </location>
</feature>
<dbReference type="EMBL" id="VDMD01000003">
    <property type="protein sequence ID" value="TRM66795.1"/>
    <property type="molecule type" value="Genomic_DNA"/>
</dbReference>
<dbReference type="Gene3D" id="1.20.920.10">
    <property type="entry name" value="Bromodomain-like"/>
    <property type="match status" value="1"/>
</dbReference>
<gene>
    <name evidence="5" type="ORF">BD626DRAFT_426383</name>
</gene>
<feature type="compositionally biased region" description="Polar residues" evidence="3">
    <location>
        <begin position="225"/>
        <end position="240"/>
    </location>
</feature>
<feature type="region of interest" description="Disordered" evidence="3">
    <location>
        <begin position="198"/>
        <end position="272"/>
    </location>
</feature>
<evidence type="ECO:0000313" key="6">
    <source>
        <dbReference type="Proteomes" id="UP000320762"/>
    </source>
</evidence>
<evidence type="ECO:0000313" key="5">
    <source>
        <dbReference type="EMBL" id="TRM66795.1"/>
    </source>
</evidence>
<feature type="compositionally biased region" description="Acidic residues" evidence="3">
    <location>
        <begin position="198"/>
        <end position="220"/>
    </location>
</feature>
<dbReference type="AlphaFoldDB" id="A0A550CPS2"/>
<dbReference type="SUPFAM" id="SSF47370">
    <property type="entry name" value="Bromodomain"/>
    <property type="match status" value="1"/>
</dbReference>
<feature type="region of interest" description="Disordered" evidence="3">
    <location>
        <begin position="1"/>
        <end position="66"/>
    </location>
</feature>
<dbReference type="InterPro" id="IPR036427">
    <property type="entry name" value="Bromodomain-like_sf"/>
</dbReference>
<dbReference type="GO" id="GO:0006357">
    <property type="term" value="P:regulation of transcription by RNA polymerase II"/>
    <property type="evidence" value="ECO:0007669"/>
    <property type="project" value="TreeGrafter"/>
</dbReference>
<keyword evidence="6" id="KW-1185">Reference proteome</keyword>
<proteinExistence type="predicted"/>
<evidence type="ECO:0000259" key="4">
    <source>
        <dbReference type="PROSITE" id="PS50014"/>
    </source>
</evidence>
<dbReference type="PANTHER" id="PTHR22881">
    <property type="entry name" value="BROMODOMAIN CONTAINING PROTEIN"/>
    <property type="match status" value="1"/>
</dbReference>
<dbReference type="Proteomes" id="UP000320762">
    <property type="component" value="Unassembled WGS sequence"/>
</dbReference>
<sequence length="813" mass="90971">MDDFETYSYDYSEPGSSDGHQSPPPVPTQTLPKITLKLPPLKSVKPPKSHKKKSGKTAHASAPAYDYVSYTAPRQQRPVKLKPLKEVLSKLIGQIKKKDDYAFFLEPVNPALVPGYSDVVKQPMDLGTMSTKVDRGRYRSLEEFENDFKLVVGNAKRFNPPNTIYHTEAERIEAYGLDHISKASGTVVQYETDWNIDVEGEDEPHDGEEDDGGTAMDVDEPPPRRSSTPQIAASTSTSTRRGPRGPYKKSGSTAPQNTLDEDGRLPGAKDGLAAFPPGSDFAKLMLQLKLKNKRYKTKKERMRIEKEGLPVLPDGSLDYWEIEEPFYMLQTLVPDLLTRPQLIPLFPPVSSSYQVSQEARESSWDPNRAQSVQPQGQLVPSLPLPVALPTSHSPDIDVYEPPRVLGKRQHWTVTRNVSSRWRGDRDEDDNADEPPWKMPREAHTTDFGSLAVLASEIEGEMRRRNVQQNPWSDHSEEERLFLETLVDTLSPNPAKAIASMQYHDGSVRQPEDDERGPKMVRNHPVCFTPWLAAECEEYLRDVVYGGAAGYAYVRSLAQFASSSDILLDDEDSDEDCDTSDGKQYSSRGLGITLAQYIEREILDPCTDQRHQLVRRTGQLIATYPRACWASLMVHYNQRNTRGGVFDDEVVRQMGIALTAFPRASRTIDSLRVLYQGHLDVNVLVRAPEDLEACEREWEGAPAEEGQARQPKRLGEVVRYVMDKIGEVSKQLKEEAAERKLEGVKKEGQAPESISGAVKLEATTGRDALEEIPEVRNIRMNLLALAKRAPTGAQRPLNFTVPLSTIPATLTTTA</sequence>
<organism evidence="5 6">
    <name type="scientific">Schizophyllum amplum</name>
    <dbReference type="NCBI Taxonomy" id="97359"/>
    <lineage>
        <taxon>Eukaryota</taxon>
        <taxon>Fungi</taxon>
        <taxon>Dikarya</taxon>
        <taxon>Basidiomycota</taxon>
        <taxon>Agaricomycotina</taxon>
        <taxon>Agaricomycetes</taxon>
        <taxon>Agaricomycetidae</taxon>
        <taxon>Agaricales</taxon>
        <taxon>Schizophyllaceae</taxon>
        <taxon>Schizophyllum</taxon>
    </lineage>
</organism>
<dbReference type="GO" id="GO:0006325">
    <property type="term" value="P:chromatin organization"/>
    <property type="evidence" value="ECO:0007669"/>
    <property type="project" value="UniProtKB-ARBA"/>
</dbReference>
<dbReference type="GO" id="GO:0005634">
    <property type="term" value="C:nucleus"/>
    <property type="evidence" value="ECO:0007669"/>
    <property type="project" value="TreeGrafter"/>
</dbReference>
<dbReference type="InterPro" id="IPR051831">
    <property type="entry name" value="Bromodomain_contain_prot"/>
</dbReference>
<name>A0A550CPS2_9AGAR</name>
<dbReference type="PANTHER" id="PTHR22881:SF27">
    <property type="entry name" value="BROMODOMAIN CONTAINING 7_9"/>
    <property type="match status" value="1"/>
</dbReference>
<evidence type="ECO:0000256" key="3">
    <source>
        <dbReference type="SAM" id="MobiDB-lite"/>
    </source>
</evidence>
<dbReference type="OrthoDB" id="21449at2759"/>
<dbReference type="PROSITE" id="PS50014">
    <property type="entry name" value="BROMODOMAIN_2"/>
    <property type="match status" value="1"/>
</dbReference>
<feature type="domain" description="Bromo" evidence="4">
    <location>
        <begin position="96"/>
        <end position="166"/>
    </location>
</feature>
<reference evidence="5 6" key="1">
    <citation type="journal article" date="2019" name="New Phytol.">
        <title>Comparative genomics reveals unique wood-decay strategies and fruiting body development in the Schizophyllaceae.</title>
        <authorList>
            <person name="Almasi E."/>
            <person name="Sahu N."/>
            <person name="Krizsan K."/>
            <person name="Balint B."/>
            <person name="Kovacs G.M."/>
            <person name="Kiss B."/>
            <person name="Cseklye J."/>
            <person name="Drula E."/>
            <person name="Henrissat B."/>
            <person name="Nagy I."/>
            <person name="Chovatia M."/>
            <person name="Adam C."/>
            <person name="LaButti K."/>
            <person name="Lipzen A."/>
            <person name="Riley R."/>
            <person name="Grigoriev I.V."/>
            <person name="Nagy L.G."/>
        </authorList>
    </citation>
    <scope>NUCLEOTIDE SEQUENCE [LARGE SCALE GENOMIC DNA]</scope>
    <source>
        <strain evidence="5 6">NL-1724</strain>
    </source>
</reference>
<feature type="compositionally biased region" description="Low complexity" evidence="3">
    <location>
        <begin position="28"/>
        <end position="44"/>
    </location>
</feature>
<dbReference type="Pfam" id="PF00439">
    <property type="entry name" value="Bromodomain"/>
    <property type="match status" value="1"/>
</dbReference>
<evidence type="ECO:0000256" key="1">
    <source>
        <dbReference type="ARBA" id="ARBA00023117"/>
    </source>
</evidence>
<accession>A0A550CPS2</accession>